<dbReference type="GO" id="GO:0003723">
    <property type="term" value="F:RNA binding"/>
    <property type="evidence" value="ECO:0007669"/>
    <property type="project" value="UniProtKB-UniRule"/>
</dbReference>
<dbReference type="VEuPathDB" id="TrichDB:TRFO_26822"/>
<comment type="catalytic activity">
    <reaction evidence="11">
        <text>RNA(n) + ATP = RNA(n)-3'-adenine ribonucleotide + diphosphate</text>
        <dbReference type="Rhea" id="RHEA:11332"/>
        <dbReference type="Rhea" id="RHEA-COMP:14527"/>
        <dbReference type="Rhea" id="RHEA-COMP:17347"/>
        <dbReference type="ChEBI" id="CHEBI:30616"/>
        <dbReference type="ChEBI" id="CHEBI:33019"/>
        <dbReference type="ChEBI" id="CHEBI:140395"/>
        <dbReference type="ChEBI" id="CHEBI:173115"/>
        <dbReference type="EC" id="2.7.7.19"/>
    </reaction>
</comment>
<accession>A0A1J4K6Z6</accession>
<evidence type="ECO:0000256" key="10">
    <source>
        <dbReference type="ARBA" id="ARBA00023242"/>
    </source>
</evidence>
<comment type="cofactor">
    <cofactor evidence="1">
        <name>Mn(2+)</name>
        <dbReference type="ChEBI" id="CHEBI:29035"/>
    </cofactor>
</comment>
<organism evidence="18 19">
    <name type="scientific">Tritrichomonas foetus</name>
    <dbReference type="NCBI Taxonomy" id="1144522"/>
    <lineage>
        <taxon>Eukaryota</taxon>
        <taxon>Metamonada</taxon>
        <taxon>Parabasalia</taxon>
        <taxon>Tritrichomonadida</taxon>
        <taxon>Tritrichomonadidae</taxon>
        <taxon>Tritrichomonas</taxon>
    </lineage>
</organism>
<comment type="similarity">
    <text evidence="3 11">Belongs to the poly(A) polymerase family.</text>
</comment>
<dbReference type="FunFam" id="1.10.1410.10:FF:000001">
    <property type="entry name" value="Putative poly(A) polymerase gamma"/>
    <property type="match status" value="1"/>
</dbReference>
<keyword evidence="4 11" id="KW-0507">mRNA processing</keyword>
<dbReference type="InterPro" id="IPR007010">
    <property type="entry name" value="PolA_pol_RNA-bd_dom"/>
</dbReference>
<dbReference type="GO" id="GO:0006397">
    <property type="term" value="P:mRNA processing"/>
    <property type="evidence" value="ECO:0007669"/>
    <property type="project" value="UniProtKB-KW"/>
</dbReference>
<evidence type="ECO:0000259" key="15">
    <source>
        <dbReference type="Pfam" id="PF04926"/>
    </source>
</evidence>
<keyword evidence="7 11" id="KW-0547">Nucleotide-binding</keyword>
<evidence type="ECO:0000259" key="17">
    <source>
        <dbReference type="Pfam" id="PF20750"/>
    </source>
</evidence>
<dbReference type="GO" id="GO:0005524">
    <property type="term" value="F:ATP binding"/>
    <property type="evidence" value="ECO:0007669"/>
    <property type="project" value="UniProtKB-UniRule"/>
</dbReference>
<evidence type="ECO:0000256" key="5">
    <source>
        <dbReference type="ARBA" id="ARBA00022679"/>
    </source>
</evidence>
<evidence type="ECO:0000256" key="6">
    <source>
        <dbReference type="ARBA" id="ARBA00022723"/>
    </source>
</evidence>
<feature type="domain" description="Poly(A) polymerase central" evidence="16">
    <location>
        <begin position="214"/>
        <end position="353"/>
    </location>
</feature>
<feature type="binding site" evidence="13">
    <location>
        <position position="106"/>
    </location>
    <ligand>
        <name>Mg(2+)</name>
        <dbReference type="ChEBI" id="CHEBI:18420"/>
        <label>1</label>
        <note>catalytic</note>
    </ligand>
</feature>
<evidence type="ECO:0000256" key="4">
    <source>
        <dbReference type="ARBA" id="ARBA00022664"/>
    </source>
</evidence>
<evidence type="ECO:0000256" key="8">
    <source>
        <dbReference type="ARBA" id="ARBA00022840"/>
    </source>
</evidence>
<dbReference type="Pfam" id="PF04926">
    <property type="entry name" value="PAP_RNA-bind"/>
    <property type="match status" value="1"/>
</dbReference>
<evidence type="ECO:0000256" key="3">
    <source>
        <dbReference type="ARBA" id="ARBA00010912"/>
    </source>
</evidence>
<dbReference type="PANTHER" id="PTHR10682">
    <property type="entry name" value="POLY A POLYMERASE"/>
    <property type="match status" value="1"/>
</dbReference>
<dbReference type="InterPro" id="IPR011068">
    <property type="entry name" value="NuclTrfase_I-like_C"/>
</dbReference>
<feature type="binding site" evidence="13">
    <location>
        <position position="158"/>
    </location>
    <ligand>
        <name>Mg(2+)</name>
        <dbReference type="ChEBI" id="CHEBI:18420"/>
        <label>2</label>
        <note>catalytic</note>
    </ligand>
</feature>
<feature type="domain" description="Poly(A) polymerase nucleotidyltransferase" evidence="17">
    <location>
        <begin position="18"/>
        <end position="208"/>
    </location>
</feature>
<name>A0A1J4K6Z6_9EUKA</name>
<dbReference type="Gene3D" id="3.30.460.10">
    <property type="entry name" value="Beta Polymerase, domain 2"/>
    <property type="match status" value="1"/>
</dbReference>
<feature type="binding site" evidence="12">
    <location>
        <begin position="104"/>
        <end position="106"/>
    </location>
    <ligand>
        <name>ATP</name>
        <dbReference type="ChEBI" id="CHEBI:30616"/>
    </ligand>
</feature>
<dbReference type="EMBL" id="MLAK01000757">
    <property type="protein sequence ID" value="OHT05468.1"/>
    <property type="molecule type" value="Genomic_DNA"/>
</dbReference>
<evidence type="ECO:0000256" key="11">
    <source>
        <dbReference type="PIRNR" id="PIRNR018425"/>
    </source>
</evidence>
<evidence type="ECO:0000256" key="2">
    <source>
        <dbReference type="ARBA" id="ARBA00004123"/>
    </source>
</evidence>
<dbReference type="FunFam" id="3.30.460.10:FF:000002">
    <property type="entry name" value="Poly(A) polymerase alpha, putative"/>
    <property type="match status" value="1"/>
</dbReference>
<dbReference type="GO" id="GO:1990817">
    <property type="term" value="F:poly(A) RNA polymerase activity"/>
    <property type="evidence" value="ECO:0007669"/>
    <property type="project" value="UniProtKB-UniRule"/>
</dbReference>
<dbReference type="InterPro" id="IPR043519">
    <property type="entry name" value="NT_sf"/>
</dbReference>
<feature type="binding site" evidence="12">
    <location>
        <begin position="240"/>
        <end position="241"/>
    </location>
    <ligand>
        <name>ATP</name>
        <dbReference type="ChEBI" id="CHEBI:30616"/>
    </ligand>
</feature>
<dbReference type="InterPro" id="IPR014492">
    <property type="entry name" value="PolyA_polymerase"/>
</dbReference>
<dbReference type="EC" id="2.7.7.19" evidence="11"/>
<proteinExistence type="inferred from homology"/>
<evidence type="ECO:0000313" key="18">
    <source>
        <dbReference type="EMBL" id="OHT05468.1"/>
    </source>
</evidence>
<evidence type="ECO:0000313" key="19">
    <source>
        <dbReference type="Proteomes" id="UP000179807"/>
    </source>
</evidence>
<protein>
    <recommendedName>
        <fullName evidence="11">Poly(A) polymerase</fullName>
        <ecNumber evidence="11">2.7.7.19</ecNumber>
    </recommendedName>
</protein>
<evidence type="ECO:0000256" key="12">
    <source>
        <dbReference type="PIRSR" id="PIRSR018425-1"/>
    </source>
</evidence>
<keyword evidence="6 13" id="KW-0479">Metal-binding</keyword>
<dbReference type="Gene3D" id="3.30.70.590">
    <property type="entry name" value="Poly(A) polymerase predicted RNA binding domain"/>
    <property type="match status" value="1"/>
</dbReference>
<evidence type="ECO:0000256" key="7">
    <source>
        <dbReference type="ARBA" id="ARBA00022741"/>
    </source>
</evidence>
<comment type="subcellular location">
    <subcellularLocation>
        <location evidence="2 11">Nucleus</location>
    </subcellularLocation>
</comment>
<keyword evidence="9 13" id="KW-0460">Magnesium</keyword>
<feature type="domain" description="Poly(A) polymerase RNA-binding" evidence="15">
    <location>
        <begin position="358"/>
        <end position="416"/>
    </location>
</feature>
<dbReference type="InterPro" id="IPR048840">
    <property type="entry name" value="PolA_pol_NTPase"/>
</dbReference>
<feature type="binding site" evidence="13">
    <location>
        <position position="104"/>
    </location>
    <ligand>
        <name>Mg(2+)</name>
        <dbReference type="ChEBI" id="CHEBI:18420"/>
        <label>2</label>
        <note>catalytic</note>
    </ligand>
</feature>
<dbReference type="AlphaFoldDB" id="A0A1J4K6Z6"/>
<dbReference type="GeneID" id="94839884"/>
<dbReference type="SUPFAM" id="SSF81301">
    <property type="entry name" value="Nucleotidyltransferase"/>
    <property type="match status" value="1"/>
</dbReference>
<dbReference type="Pfam" id="PF04928">
    <property type="entry name" value="PAP_central"/>
    <property type="match status" value="1"/>
</dbReference>
<keyword evidence="19" id="KW-1185">Reference proteome</keyword>
<feature type="binding site" evidence="13">
    <location>
        <position position="104"/>
    </location>
    <ligand>
        <name>Mg(2+)</name>
        <dbReference type="ChEBI" id="CHEBI:18420"/>
        <label>1</label>
        <note>catalytic</note>
    </ligand>
</feature>
<feature type="region of interest" description="Disordered" evidence="14">
    <location>
        <begin position="1"/>
        <end position="24"/>
    </location>
</feature>
<dbReference type="PANTHER" id="PTHR10682:SF10">
    <property type="entry name" value="POLYNUCLEOTIDE ADENYLYLTRANSFERASE"/>
    <property type="match status" value="1"/>
</dbReference>
<sequence length="502" mass="57509">MTETPTTGPYAFRNQPENLDPPSEIDAAASYSLQTFLQERGSFETPEDNEKRIDVLVKLNELVTQFVREVYRAHNNDLSNIDSVHGKLVTYGSFRLGISSPGSDIDALCIAPRYVTRTDFFQTFYKILLNHTLVTNLVKIDTATVPLLTMRFQGIDVDLAFAQLATNEIDPAMDDSYLENDNILNDIDARTITSLNGVRVSNMIQKLVPNVENFGILLRFIRIWSKERGIYGNVYGYLGGVNCALLCAFICQRYPKALPSMLVLMFFQDLSTWSWPEPIYINTPNTGTQVSWDNSVGTTGRRDLMPIITPAYPAMNSLKSATRSSRQKMMKEFHRGYKLTKRVLLKGLLWDAVVAPSNFFMQYRKYVQVNVWAGTKEDYNKWVGTIESRIRKLTCMLECVRFMTGVYIWPDHFDHPDEEGHENAGSFFIAIEYDIPKEESVDRRIDISEACQKFIDYMYQYNGRTDQMGIFMKLRDRPMLPDFVFPNGRPAPKHKTKMSSGV</sequence>
<feature type="binding site" evidence="12">
    <location>
        <position position="158"/>
    </location>
    <ligand>
        <name>ATP</name>
        <dbReference type="ChEBI" id="CHEBI:30616"/>
    </ligand>
</feature>
<dbReference type="Gene3D" id="1.10.1410.10">
    <property type="match status" value="1"/>
</dbReference>
<dbReference type="OrthoDB" id="412748at2759"/>
<dbReference type="SUPFAM" id="SSF81631">
    <property type="entry name" value="PAP/OAS1 substrate-binding domain"/>
    <property type="match status" value="1"/>
</dbReference>
<dbReference type="Proteomes" id="UP000179807">
    <property type="component" value="Unassembled WGS sequence"/>
</dbReference>
<evidence type="ECO:0000256" key="9">
    <source>
        <dbReference type="ARBA" id="ARBA00022842"/>
    </source>
</evidence>
<keyword evidence="5 11" id="KW-0808">Transferase</keyword>
<gene>
    <name evidence="18" type="ORF">TRFO_26822</name>
</gene>
<evidence type="ECO:0000256" key="14">
    <source>
        <dbReference type="SAM" id="MobiDB-lite"/>
    </source>
</evidence>
<dbReference type="SUPFAM" id="SSF55003">
    <property type="entry name" value="PAP/Archaeal CCA-adding enzyme, C-terminal domain"/>
    <property type="match status" value="1"/>
</dbReference>
<dbReference type="PIRSF" id="PIRSF018425">
    <property type="entry name" value="PolyA_polymerase"/>
    <property type="match status" value="1"/>
</dbReference>
<dbReference type="CDD" id="cd05402">
    <property type="entry name" value="NT_PAP_TUTase"/>
    <property type="match status" value="1"/>
</dbReference>
<comment type="function">
    <text evidence="11">Polymerase that creates the 3'-poly(A) tail of mRNA's.</text>
</comment>
<dbReference type="RefSeq" id="XP_068358604.1">
    <property type="nucleotide sequence ID" value="XM_068505180.1"/>
</dbReference>
<keyword evidence="10 11" id="KW-0539">Nucleus</keyword>
<comment type="cofactor">
    <cofactor evidence="13">
        <name>Mg(2+)</name>
        <dbReference type="ChEBI" id="CHEBI:18420"/>
    </cofactor>
    <text evidence="13">Binds 2 magnesium ions. Also active with manganese.</text>
</comment>
<dbReference type="GO" id="GO:0046872">
    <property type="term" value="F:metal ion binding"/>
    <property type="evidence" value="ECO:0007669"/>
    <property type="project" value="UniProtKB-KW"/>
</dbReference>
<comment type="caution">
    <text evidence="18">The sequence shown here is derived from an EMBL/GenBank/DDBJ whole genome shotgun (WGS) entry which is preliminary data.</text>
</comment>
<feature type="binding site" evidence="13">
    <location>
        <position position="106"/>
    </location>
    <ligand>
        <name>Mg(2+)</name>
        <dbReference type="ChEBI" id="CHEBI:18420"/>
        <label>2</label>
        <note>catalytic</note>
    </ligand>
</feature>
<evidence type="ECO:0000256" key="1">
    <source>
        <dbReference type="ARBA" id="ARBA00001936"/>
    </source>
</evidence>
<dbReference type="Pfam" id="PF20750">
    <property type="entry name" value="PAP_NTPase"/>
    <property type="match status" value="1"/>
</dbReference>
<evidence type="ECO:0000256" key="13">
    <source>
        <dbReference type="PIRSR" id="PIRSR018425-2"/>
    </source>
</evidence>
<evidence type="ECO:0000259" key="16">
    <source>
        <dbReference type="Pfam" id="PF04928"/>
    </source>
</evidence>
<dbReference type="GO" id="GO:0031123">
    <property type="term" value="P:RNA 3'-end processing"/>
    <property type="evidence" value="ECO:0007669"/>
    <property type="project" value="InterPro"/>
</dbReference>
<dbReference type="InterPro" id="IPR007012">
    <property type="entry name" value="PolA_pol_cen_dom"/>
</dbReference>
<reference evidence="18" key="1">
    <citation type="submission" date="2016-10" db="EMBL/GenBank/DDBJ databases">
        <authorList>
            <person name="Benchimol M."/>
            <person name="Almeida L.G."/>
            <person name="Vasconcelos A.T."/>
            <person name="Perreira-Neves A."/>
            <person name="Rosa I.A."/>
            <person name="Tasca T."/>
            <person name="Bogo M.R."/>
            <person name="de Souza W."/>
        </authorList>
    </citation>
    <scope>NUCLEOTIDE SEQUENCE [LARGE SCALE GENOMIC DNA]</scope>
    <source>
        <strain evidence="18">K</strain>
    </source>
</reference>
<keyword evidence="8 11" id="KW-0067">ATP-binding</keyword>
<feature type="binding site" evidence="12">
    <location>
        <position position="231"/>
    </location>
    <ligand>
        <name>ATP</name>
        <dbReference type="ChEBI" id="CHEBI:30616"/>
    </ligand>
</feature>
<dbReference type="GO" id="GO:0005634">
    <property type="term" value="C:nucleus"/>
    <property type="evidence" value="ECO:0007669"/>
    <property type="project" value="UniProtKB-SubCell"/>
</dbReference>